<name>A0A2I1H8U7_9GLOM</name>
<organism evidence="1 2">
    <name type="scientific">Rhizophagus irregularis</name>
    <dbReference type="NCBI Taxonomy" id="588596"/>
    <lineage>
        <taxon>Eukaryota</taxon>
        <taxon>Fungi</taxon>
        <taxon>Fungi incertae sedis</taxon>
        <taxon>Mucoromycota</taxon>
        <taxon>Glomeromycotina</taxon>
        <taxon>Glomeromycetes</taxon>
        <taxon>Glomerales</taxon>
        <taxon>Glomeraceae</taxon>
        <taxon>Rhizophagus</taxon>
    </lineage>
</organism>
<keyword evidence="2" id="KW-1185">Reference proteome</keyword>
<proteinExistence type="predicted"/>
<evidence type="ECO:0000313" key="2">
    <source>
        <dbReference type="Proteomes" id="UP000234323"/>
    </source>
</evidence>
<protein>
    <submittedName>
        <fullName evidence="1">Uncharacterized protein</fullName>
    </submittedName>
</protein>
<gene>
    <name evidence="1" type="ORF">RhiirA4_548660</name>
</gene>
<reference evidence="1 2" key="1">
    <citation type="submission" date="2015-10" db="EMBL/GenBank/DDBJ databases">
        <title>Genome analyses suggest a sexual origin of heterokaryosis in a supposedly ancient asexual fungus.</title>
        <authorList>
            <person name="Ropars J."/>
            <person name="Sedzielewska K."/>
            <person name="Noel J."/>
            <person name="Charron P."/>
            <person name="Farinelli L."/>
            <person name="Marton T."/>
            <person name="Kruger M."/>
            <person name="Pelin A."/>
            <person name="Brachmann A."/>
            <person name="Corradi N."/>
        </authorList>
    </citation>
    <scope>NUCLEOTIDE SEQUENCE [LARGE SCALE GENOMIC DNA]</scope>
    <source>
        <strain evidence="1 2">A4</strain>
    </source>
</reference>
<accession>A0A2I1H8U7</accession>
<dbReference type="Proteomes" id="UP000234323">
    <property type="component" value="Unassembled WGS sequence"/>
</dbReference>
<dbReference type="AlphaFoldDB" id="A0A2I1H8U7"/>
<sequence>MIYKLCFFLSKKNTYVVLTEEEIKSMQTGAHGKATHNSFRKDIGLPGKIEDELCEIHGADAFIQEEIKKIINHPIMQPDSPKGLTRRIFWQNSFKLALRGGEHHNLKIQKRKDGGIDVTFIDLNVIRDLKVKLILKLNKRQPICEDAFYLQPYNNNEVEFMGYWLKYAQMGENREGISDNDVMSVSRLKNSYSLAYYERLKSIHYYQMTKLQILFPQTWKFLKQAQLNELNDDQQDQQNQEINGKDHQNRSPWKCFSEL</sequence>
<dbReference type="EMBL" id="LLXI01001816">
    <property type="protein sequence ID" value="PKY55280.1"/>
    <property type="molecule type" value="Genomic_DNA"/>
</dbReference>
<evidence type="ECO:0000313" key="1">
    <source>
        <dbReference type="EMBL" id="PKY55280.1"/>
    </source>
</evidence>
<comment type="caution">
    <text evidence="1">The sequence shown here is derived from an EMBL/GenBank/DDBJ whole genome shotgun (WGS) entry which is preliminary data.</text>
</comment>